<name>A0ABX1U326_9PROT</name>
<evidence type="ECO:0000313" key="2">
    <source>
        <dbReference type="EMBL" id="NMQ29739.1"/>
    </source>
</evidence>
<organism evidence="2 3">
    <name type="scientific">Candidatus Accumulibacter phosphatis</name>
    <dbReference type="NCBI Taxonomy" id="327160"/>
    <lineage>
        <taxon>Bacteria</taxon>
        <taxon>Pseudomonadati</taxon>
        <taxon>Pseudomonadota</taxon>
        <taxon>Betaproteobacteria</taxon>
        <taxon>Candidatus Accumulibacter</taxon>
    </lineage>
</organism>
<protein>
    <recommendedName>
        <fullName evidence="4">CN hydrolase domain-containing protein</fullName>
    </recommendedName>
</protein>
<evidence type="ECO:0000313" key="3">
    <source>
        <dbReference type="Proteomes" id="UP000749010"/>
    </source>
</evidence>
<reference evidence="2 3" key="1">
    <citation type="submission" date="2019-03" db="EMBL/GenBank/DDBJ databases">
        <title>Metabolic reconstructions from genomes of highly enriched 'Candidatus Accumulibacter' and 'Candidatus Competibacter' bioreactor populations.</title>
        <authorList>
            <person name="Annavajhala M.K."/>
            <person name="Welles L."/>
            <person name="Abbas B."/>
            <person name="Sorokin D."/>
            <person name="Park H."/>
            <person name="Van Loosdrecht M."/>
            <person name="Chandran K."/>
        </authorList>
    </citation>
    <scope>NUCLEOTIDE SEQUENCE [LARGE SCALE GENOMIC DNA]</scope>
    <source>
        <strain evidence="2 3">SBR_S</strain>
    </source>
</reference>
<evidence type="ECO:0008006" key="4">
    <source>
        <dbReference type="Google" id="ProtNLM"/>
    </source>
</evidence>
<dbReference type="SUPFAM" id="SSF56317">
    <property type="entry name" value="Carbon-nitrogen hydrolase"/>
    <property type="match status" value="1"/>
</dbReference>
<sequence>MLYLASVGDHSVATTQAAELEIYRTLHQVLLYSPSKDREFEAALPLALVGQQLASAPGRFAAWLMECLRATKSPDVVERCVLAVALNRPDLMQVALRTRLGRSASWRQHVPPSLRALRATATRRSPTLDNRLFLPLRRVISGHFNEFSQENALLALAKAVLEADGIEEALGNGLHVGQMEIRCSDWSLIQALPNEEGFLEIRFELGIETDPLYERPPWVEVECAWLYGLGRILRSCITGEFDFTAARYLATEDLSKYSGLRSTWFKRRFGLLNTGRGLLDEPAPISPWLSSLLSVLLQWPGTDIKGENAASFLAAKTRIDLLDVVLERIVEQRALYGRQSGTPMYVVPTQEGCAPVPRAMRFAIVQPMLPRRDQFDDKEPCRWSGKLMAQHRRHLAAVCRLTYQKLRTWATAQELGEDRSATSEPLVDVILFPELSVHPEHVSHLRALSDKVKASIFVGLTFIESAKHAAPINQGLWLIRTETPGGGRTFQYVWQGKNHPTAHERKMGVRGYRPFQLLVEFPIGADTPTRVAAAICYDATDLALVADLRERSDVFLVAALNQDVKTFDNMVAALHFHMYQPVILANMGEYGGSTAQAPLRQHERLIAHVHGVNQVAVSVFEVDPNTFKSTAKPKPAKELKTPPAGYKGRPPC</sequence>
<dbReference type="Proteomes" id="UP000749010">
    <property type="component" value="Unassembled WGS sequence"/>
</dbReference>
<evidence type="ECO:0000256" key="1">
    <source>
        <dbReference type="SAM" id="MobiDB-lite"/>
    </source>
</evidence>
<proteinExistence type="predicted"/>
<dbReference type="InterPro" id="IPR036526">
    <property type="entry name" value="C-N_Hydrolase_sf"/>
</dbReference>
<accession>A0ABX1U326</accession>
<keyword evidence="3" id="KW-1185">Reference proteome</keyword>
<dbReference type="RefSeq" id="WP_169068194.1">
    <property type="nucleotide sequence ID" value="NZ_SPMY01000067.1"/>
</dbReference>
<comment type="caution">
    <text evidence="2">The sequence shown here is derived from an EMBL/GenBank/DDBJ whole genome shotgun (WGS) entry which is preliminary data.</text>
</comment>
<gene>
    <name evidence="2" type="ORF">E4Q23_19395</name>
</gene>
<feature type="region of interest" description="Disordered" evidence="1">
    <location>
        <begin position="630"/>
        <end position="652"/>
    </location>
</feature>
<dbReference type="EMBL" id="SPMY01000067">
    <property type="protein sequence ID" value="NMQ29739.1"/>
    <property type="molecule type" value="Genomic_DNA"/>
</dbReference>
<dbReference type="Gene3D" id="3.60.110.10">
    <property type="entry name" value="Carbon-nitrogen hydrolase"/>
    <property type="match status" value="1"/>
</dbReference>